<keyword evidence="3" id="KW-1185">Reference proteome</keyword>
<keyword evidence="2" id="KW-1133">Transmembrane helix</keyword>
<feature type="compositionally biased region" description="Acidic residues" evidence="1">
    <location>
        <begin position="81"/>
        <end position="97"/>
    </location>
</feature>
<dbReference type="Proteomes" id="UP000095281">
    <property type="component" value="Unplaced"/>
</dbReference>
<accession>A0A1I8BXL2</accession>
<feature type="compositionally biased region" description="Basic residues" evidence="1">
    <location>
        <begin position="102"/>
        <end position="122"/>
    </location>
</feature>
<sequence>MSGSISGEKEPIYDEPSAAVLLTPQTAESKDTTESEPLRLRSEKTQKDGYEVIGDIENLSFMESLPRKGKKSDSSAKDSLSYDDTDEETEEKEDEEEAKTAKSIKKSKKKDPPKKKSQRKSKERTEYKLKAKMKWIVIAACATTFSFAFCIYANLVAFASGDKFAPKEYPWLDIELIPFSSIRGSKFYRQHRSTAELPTSACGAEPYDVRTASQDVMARIWTKIGGKRIKL</sequence>
<organism evidence="3 4">
    <name type="scientific">Meloidogyne hapla</name>
    <name type="common">Root-knot nematode worm</name>
    <dbReference type="NCBI Taxonomy" id="6305"/>
    <lineage>
        <taxon>Eukaryota</taxon>
        <taxon>Metazoa</taxon>
        <taxon>Ecdysozoa</taxon>
        <taxon>Nematoda</taxon>
        <taxon>Chromadorea</taxon>
        <taxon>Rhabditida</taxon>
        <taxon>Tylenchina</taxon>
        <taxon>Tylenchomorpha</taxon>
        <taxon>Tylenchoidea</taxon>
        <taxon>Meloidogynidae</taxon>
        <taxon>Meloidogyninae</taxon>
        <taxon>Meloidogyne</taxon>
    </lineage>
</organism>
<protein>
    <submittedName>
        <fullName evidence="4">Transmembrane protein</fullName>
    </submittedName>
</protein>
<dbReference type="AlphaFoldDB" id="A0A1I8BXL2"/>
<evidence type="ECO:0000313" key="4">
    <source>
        <dbReference type="WBParaSite" id="MhA1_Contig781.frz3.gene4"/>
    </source>
</evidence>
<evidence type="ECO:0000313" key="3">
    <source>
        <dbReference type="Proteomes" id="UP000095281"/>
    </source>
</evidence>
<dbReference type="WBParaSite" id="MhA1_Contig781.frz3.gene4">
    <property type="protein sequence ID" value="MhA1_Contig781.frz3.gene4"/>
    <property type="gene ID" value="MhA1_Contig781.frz3.gene4"/>
</dbReference>
<reference evidence="4" key="1">
    <citation type="submission" date="2016-11" db="UniProtKB">
        <authorList>
            <consortium name="WormBaseParasite"/>
        </authorList>
    </citation>
    <scope>IDENTIFICATION</scope>
</reference>
<feature type="region of interest" description="Disordered" evidence="1">
    <location>
        <begin position="1"/>
        <end position="51"/>
    </location>
</feature>
<keyword evidence="2" id="KW-0472">Membrane</keyword>
<name>A0A1I8BXL2_MELHA</name>
<feature type="transmembrane region" description="Helical" evidence="2">
    <location>
        <begin position="135"/>
        <end position="159"/>
    </location>
</feature>
<proteinExistence type="predicted"/>
<keyword evidence="2" id="KW-0812">Transmembrane</keyword>
<evidence type="ECO:0000256" key="1">
    <source>
        <dbReference type="SAM" id="MobiDB-lite"/>
    </source>
</evidence>
<feature type="compositionally biased region" description="Basic and acidic residues" evidence="1">
    <location>
        <begin position="28"/>
        <end position="50"/>
    </location>
</feature>
<feature type="region of interest" description="Disordered" evidence="1">
    <location>
        <begin position="63"/>
        <end position="123"/>
    </location>
</feature>
<evidence type="ECO:0000256" key="2">
    <source>
        <dbReference type="SAM" id="Phobius"/>
    </source>
</evidence>